<dbReference type="InterPro" id="IPR016193">
    <property type="entry name" value="Cytidine_deaminase-like"/>
</dbReference>
<dbReference type="HAMAP" id="MF_00139">
    <property type="entry name" value="PurH"/>
    <property type="match status" value="1"/>
</dbReference>
<comment type="similarity">
    <text evidence="3 10">Belongs to the PurH family.</text>
</comment>
<dbReference type="PANTHER" id="PTHR11692">
    <property type="entry name" value="BIFUNCTIONAL PURINE BIOSYNTHESIS PROTEIN PURH"/>
    <property type="match status" value="1"/>
</dbReference>
<comment type="domain">
    <text evidence="10">The IMP cyclohydrolase activity resides in the N-terminal region.</text>
</comment>
<dbReference type="Pfam" id="PF01808">
    <property type="entry name" value="AICARFT_IMPCHas"/>
    <property type="match status" value="1"/>
</dbReference>
<dbReference type="Gene3D" id="3.40.50.1380">
    <property type="entry name" value="Methylglyoxal synthase-like domain"/>
    <property type="match status" value="1"/>
</dbReference>
<evidence type="ECO:0000256" key="6">
    <source>
        <dbReference type="ARBA" id="ARBA00022801"/>
    </source>
</evidence>
<keyword evidence="7 10" id="KW-0511">Multifunctional enzyme</keyword>
<dbReference type="SMART" id="SM00851">
    <property type="entry name" value="MGS"/>
    <property type="match status" value="1"/>
</dbReference>
<dbReference type="GO" id="GO:0003937">
    <property type="term" value="F:IMP cyclohydrolase activity"/>
    <property type="evidence" value="ECO:0007669"/>
    <property type="project" value="UniProtKB-UniRule"/>
</dbReference>
<dbReference type="SUPFAM" id="SSF53927">
    <property type="entry name" value="Cytidine deaminase-like"/>
    <property type="match status" value="1"/>
</dbReference>
<keyword evidence="6 10" id="KW-0378">Hydrolase</keyword>
<dbReference type="AlphaFoldDB" id="A0A0F0CRR5"/>
<dbReference type="PIRSF" id="PIRSF000414">
    <property type="entry name" value="AICARFT_IMPCHas"/>
    <property type="match status" value="1"/>
</dbReference>
<dbReference type="PANTHER" id="PTHR11692:SF0">
    <property type="entry name" value="BIFUNCTIONAL PURINE BIOSYNTHESIS PROTEIN ATIC"/>
    <property type="match status" value="1"/>
</dbReference>
<evidence type="ECO:0000313" key="13">
    <source>
        <dbReference type="Proteomes" id="UP000033428"/>
    </source>
</evidence>
<comment type="pathway">
    <text evidence="1 10">Purine metabolism; IMP biosynthesis via de novo pathway; IMP from 5-formamido-1-(5-phospho-D-ribosyl)imidazole-4-carboxamide: step 1/1.</text>
</comment>
<dbReference type="InterPro" id="IPR036914">
    <property type="entry name" value="MGS-like_dom_sf"/>
</dbReference>
<evidence type="ECO:0000256" key="1">
    <source>
        <dbReference type="ARBA" id="ARBA00004844"/>
    </source>
</evidence>
<comment type="pathway">
    <text evidence="2 10">Purine metabolism; IMP biosynthesis via de novo pathway; 5-formamido-1-(5-phospho-D-ribosyl)imidazole-4-carboxamide from 5-amino-1-(5-phospho-D-ribosyl)imidazole-4-carboxamide (10-formyl THF route): step 1/1.</text>
</comment>
<feature type="domain" description="MGS-like" evidence="11">
    <location>
        <begin position="1"/>
        <end position="146"/>
    </location>
</feature>
<dbReference type="EMBL" id="JYNY01000020">
    <property type="protein sequence ID" value="KJJ86028.1"/>
    <property type="molecule type" value="Genomic_DNA"/>
</dbReference>
<keyword evidence="13" id="KW-1185">Reference proteome</keyword>
<dbReference type="CDD" id="cd01421">
    <property type="entry name" value="IMPCH"/>
    <property type="match status" value="1"/>
</dbReference>
<gene>
    <name evidence="10" type="primary">purH</name>
    <name evidence="12" type="ORF">OMAG_000095</name>
</gene>
<organism evidence="12 13">
    <name type="scientific">Candidatus Omnitrophus magneticus</name>
    <dbReference type="NCBI Taxonomy" id="1609969"/>
    <lineage>
        <taxon>Bacteria</taxon>
        <taxon>Pseudomonadati</taxon>
        <taxon>Candidatus Omnitrophota</taxon>
        <taxon>Candidatus Omnitrophus</taxon>
    </lineage>
</organism>
<dbReference type="UniPathway" id="UPA00074">
    <property type="reaction ID" value="UER00133"/>
</dbReference>
<sequence>MKIKRVLISVSDKSGLKELVYVLNKIGVEIISTGGTKNYIQSLGVNVIDISSYTGFSEILDGRVKTLHPKIHAGLLAVRDNEKHAEIMKEKNIPYIDMVIVNLYPFSEVIRKAGVTFDEAIENIDIGGPSMLRSAAKNFQSVAVVSSPNQYEKVALELEALQGELSLSTRKSLAVDVFKKTSEYDNLIFKYLLNEQGEEDKNNDARLFPENYSVEFLKLFDLRYGENPHQKGAFYKDIFSNSSGIVNAVKLQGKELSFNNILDLDSAWKVSLEFEKPAAVIVKHNNPCGVAMNDTLETAFIDALDADRESSFGGIMAFNRAITASMAELILKEGGFIECVLAPDYDSGALEFFATKKNIRVLKMPFIGINQSKEFDLKKVIGGALLQELDMKNISANDLKIVTKIKPSASDIDSLLFAWKVVKHVKSNAIVLANGSKTIGIGAGQMSRVNSVKIAIQRAGNKTKGAFLASDAFFPMPDSITEAVNAGVRAIIQPGGSIKDNEVIEECDKHDIAMVFTCARHFRH</sequence>
<dbReference type="InterPro" id="IPR011607">
    <property type="entry name" value="MGS-like_dom"/>
</dbReference>
<evidence type="ECO:0000256" key="7">
    <source>
        <dbReference type="ARBA" id="ARBA00023268"/>
    </source>
</evidence>
<comment type="catalytic activity">
    <reaction evidence="9 10">
        <text>IMP + H2O = 5-formamido-1-(5-phospho-D-ribosyl)imidazole-4-carboxamide</text>
        <dbReference type="Rhea" id="RHEA:18445"/>
        <dbReference type="ChEBI" id="CHEBI:15377"/>
        <dbReference type="ChEBI" id="CHEBI:58053"/>
        <dbReference type="ChEBI" id="CHEBI:58467"/>
        <dbReference type="EC" id="3.5.4.10"/>
    </reaction>
</comment>
<dbReference type="FunFam" id="3.40.140.20:FF:000001">
    <property type="entry name" value="Bifunctional purine biosynthesis protein PurH"/>
    <property type="match status" value="1"/>
</dbReference>
<evidence type="ECO:0000256" key="5">
    <source>
        <dbReference type="ARBA" id="ARBA00022755"/>
    </source>
</evidence>
<keyword evidence="5 10" id="KW-0658">Purine biosynthesis</keyword>
<evidence type="ECO:0000256" key="8">
    <source>
        <dbReference type="ARBA" id="ARBA00050488"/>
    </source>
</evidence>
<dbReference type="GO" id="GO:0005829">
    <property type="term" value="C:cytosol"/>
    <property type="evidence" value="ECO:0007669"/>
    <property type="project" value="TreeGrafter"/>
</dbReference>
<comment type="catalytic activity">
    <reaction evidence="8 10">
        <text>(6R)-10-formyltetrahydrofolate + 5-amino-1-(5-phospho-beta-D-ribosyl)imidazole-4-carboxamide = 5-formamido-1-(5-phospho-D-ribosyl)imidazole-4-carboxamide + (6S)-5,6,7,8-tetrahydrofolate</text>
        <dbReference type="Rhea" id="RHEA:22192"/>
        <dbReference type="ChEBI" id="CHEBI:57453"/>
        <dbReference type="ChEBI" id="CHEBI:58467"/>
        <dbReference type="ChEBI" id="CHEBI:58475"/>
        <dbReference type="ChEBI" id="CHEBI:195366"/>
        <dbReference type="EC" id="2.1.2.3"/>
    </reaction>
</comment>
<dbReference type="PATRIC" id="fig|1609969.3.peg.111"/>
<dbReference type="EC" id="3.5.4.10" evidence="10"/>
<keyword evidence="4 10" id="KW-0808">Transferase</keyword>
<dbReference type="EC" id="2.1.2.3" evidence="10"/>
<evidence type="ECO:0000256" key="3">
    <source>
        <dbReference type="ARBA" id="ARBA00007667"/>
    </source>
</evidence>
<dbReference type="InterPro" id="IPR002695">
    <property type="entry name" value="PurH-like"/>
</dbReference>
<dbReference type="SUPFAM" id="SSF52335">
    <property type="entry name" value="Methylglyoxal synthase-like"/>
    <property type="match status" value="1"/>
</dbReference>
<dbReference type="FunFam" id="3.40.50.1380:FF:000001">
    <property type="entry name" value="Bifunctional purine biosynthesis protein PurH"/>
    <property type="match status" value="1"/>
</dbReference>
<dbReference type="PROSITE" id="PS51855">
    <property type="entry name" value="MGS"/>
    <property type="match status" value="1"/>
</dbReference>
<accession>A0A0F0CRR5</accession>
<dbReference type="InterPro" id="IPR024051">
    <property type="entry name" value="AICAR_Tfase_dup_dom_sf"/>
</dbReference>
<dbReference type="GO" id="GO:0004643">
    <property type="term" value="F:phosphoribosylaminoimidazolecarboxamide formyltransferase activity"/>
    <property type="evidence" value="ECO:0007669"/>
    <property type="project" value="UniProtKB-UniRule"/>
</dbReference>
<dbReference type="SMART" id="SM00798">
    <property type="entry name" value="AICARFT_IMPCHas"/>
    <property type="match status" value="1"/>
</dbReference>
<dbReference type="Pfam" id="PF02142">
    <property type="entry name" value="MGS"/>
    <property type="match status" value="1"/>
</dbReference>
<evidence type="ECO:0000256" key="4">
    <source>
        <dbReference type="ARBA" id="ARBA00022679"/>
    </source>
</evidence>
<evidence type="ECO:0000256" key="2">
    <source>
        <dbReference type="ARBA" id="ARBA00004954"/>
    </source>
</evidence>
<name>A0A0F0CRR5_9BACT</name>
<proteinExistence type="inferred from homology"/>
<evidence type="ECO:0000313" key="12">
    <source>
        <dbReference type="EMBL" id="KJJ86028.1"/>
    </source>
</evidence>
<dbReference type="NCBIfam" id="TIGR00355">
    <property type="entry name" value="purH"/>
    <property type="match status" value="1"/>
</dbReference>
<reference evidence="12 13" key="1">
    <citation type="submission" date="2015-02" db="EMBL/GenBank/DDBJ databases">
        <title>Single-cell genomics of uncultivated deep-branching MTB reveals a conserved set of magnetosome genes.</title>
        <authorList>
            <person name="Kolinko S."/>
            <person name="Richter M."/>
            <person name="Glockner F.O."/>
            <person name="Brachmann A."/>
            <person name="Schuler D."/>
        </authorList>
    </citation>
    <scope>NUCLEOTIDE SEQUENCE [LARGE SCALE GENOMIC DNA]</scope>
    <source>
        <strain evidence="12">SKK-01</strain>
    </source>
</reference>
<dbReference type="GO" id="GO:0006189">
    <property type="term" value="P:'de novo' IMP biosynthetic process"/>
    <property type="evidence" value="ECO:0007669"/>
    <property type="project" value="UniProtKB-UniRule"/>
</dbReference>
<dbReference type="NCBIfam" id="NF002049">
    <property type="entry name" value="PRK00881.1"/>
    <property type="match status" value="1"/>
</dbReference>
<evidence type="ECO:0000259" key="11">
    <source>
        <dbReference type="PROSITE" id="PS51855"/>
    </source>
</evidence>
<dbReference type="Gene3D" id="3.40.140.20">
    <property type="match status" value="2"/>
</dbReference>
<evidence type="ECO:0000256" key="9">
    <source>
        <dbReference type="ARBA" id="ARBA00050687"/>
    </source>
</evidence>
<dbReference type="Proteomes" id="UP000033428">
    <property type="component" value="Unassembled WGS sequence"/>
</dbReference>
<comment type="caution">
    <text evidence="12">The sequence shown here is derived from an EMBL/GenBank/DDBJ whole genome shotgun (WGS) entry which is preliminary data.</text>
</comment>
<evidence type="ECO:0000256" key="10">
    <source>
        <dbReference type="HAMAP-Rule" id="MF_00139"/>
    </source>
</evidence>
<protein>
    <recommendedName>
        <fullName evidence="10">Bifunctional purine biosynthesis protein PurH</fullName>
    </recommendedName>
    <domain>
        <recommendedName>
            <fullName evidence="10">Phosphoribosylaminoimidazolecarboxamide formyltransferase</fullName>
            <ecNumber evidence="10">2.1.2.3</ecNumber>
        </recommendedName>
        <alternativeName>
            <fullName evidence="10">AICAR transformylase</fullName>
        </alternativeName>
    </domain>
    <domain>
        <recommendedName>
            <fullName evidence="10">IMP cyclohydrolase</fullName>
            <ecNumber evidence="10">3.5.4.10</ecNumber>
        </recommendedName>
        <alternativeName>
            <fullName evidence="10">ATIC</fullName>
        </alternativeName>
        <alternativeName>
            <fullName evidence="10">IMP synthase</fullName>
        </alternativeName>
        <alternativeName>
            <fullName evidence="10">Inosinicase</fullName>
        </alternativeName>
    </domain>
</protein>